<feature type="transmembrane region" description="Helical" evidence="1">
    <location>
        <begin position="32"/>
        <end position="52"/>
    </location>
</feature>
<name>A0A8J2LV94_9BILA</name>
<dbReference type="EMBL" id="CAKAEH010001357">
    <property type="protein sequence ID" value="CAG9535152.1"/>
    <property type="molecule type" value="Genomic_DNA"/>
</dbReference>
<accession>A0A8J2LV94</accession>
<reference evidence="2" key="1">
    <citation type="submission" date="2021-09" db="EMBL/GenBank/DDBJ databases">
        <authorList>
            <consortium name="Pathogen Informatics"/>
        </authorList>
    </citation>
    <scope>NUCLEOTIDE SEQUENCE</scope>
</reference>
<dbReference type="AlphaFoldDB" id="A0A8J2LV94"/>
<evidence type="ECO:0000313" key="2">
    <source>
        <dbReference type="EMBL" id="CAG9535152.1"/>
    </source>
</evidence>
<feature type="transmembrane region" description="Helical" evidence="1">
    <location>
        <begin position="5"/>
        <end position="26"/>
    </location>
</feature>
<keyword evidence="1" id="KW-0472">Membrane</keyword>
<protein>
    <submittedName>
        <fullName evidence="2">Uncharacterized protein</fullName>
    </submittedName>
</protein>
<gene>
    <name evidence="2" type="ORF">CJOHNSTONI_LOCUS5219</name>
</gene>
<organism evidence="2 3">
    <name type="scientific">Cercopithifilaria johnstoni</name>
    <dbReference type="NCBI Taxonomy" id="2874296"/>
    <lineage>
        <taxon>Eukaryota</taxon>
        <taxon>Metazoa</taxon>
        <taxon>Ecdysozoa</taxon>
        <taxon>Nematoda</taxon>
        <taxon>Chromadorea</taxon>
        <taxon>Rhabditida</taxon>
        <taxon>Spirurina</taxon>
        <taxon>Spiruromorpha</taxon>
        <taxon>Filarioidea</taxon>
        <taxon>Onchocercidae</taxon>
        <taxon>Cercopithifilaria</taxon>
    </lineage>
</organism>
<keyword evidence="1" id="KW-0812">Transmembrane</keyword>
<sequence>MLIPVVLSIISFIISLLGLILLGIGYGLNYSTIMLLSFGSIGLIISIIFWIVRPKSLMTWPKCLKRLFGRRQKHFSKYKKAEILDRDKAEMIMKNILGIPYLIQAIQYSMEATYYRAMMAEKNNCSIPSTSVIHSAPKCTSVIDSDNEDCCSDLCEVTQTAITKEQLAATRTTETFEEWIPTGLSSWNNTQLRLSIRSSPEIGINVFPYSEIMPRTSDGVVLEFVETLKEITPENEEKRIFLKRSNLKRNFHLRCIAMSSGFLNKFNETFRSFPH</sequence>
<evidence type="ECO:0000256" key="1">
    <source>
        <dbReference type="SAM" id="Phobius"/>
    </source>
</evidence>
<keyword evidence="3" id="KW-1185">Reference proteome</keyword>
<keyword evidence="1" id="KW-1133">Transmembrane helix</keyword>
<comment type="caution">
    <text evidence="2">The sequence shown here is derived from an EMBL/GenBank/DDBJ whole genome shotgun (WGS) entry which is preliminary data.</text>
</comment>
<dbReference type="OrthoDB" id="5818054at2759"/>
<dbReference type="Proteomes" id="UP000746747">
    <property type="component" value="Unassembled WGS sequence"/>
</dbReference>
<evidence type="ECO:0000313" key="3">
    <source>
        <dbReference type="Proteomes" id="UP000746747"/>
    </source>
</evidence>
<proteinExistence type="predicted"/>